<dbReference type="AlphaFoldDB" id="A0A453JRC1"/>
<feature type="compositionally biased region" description="Gly residues" evidence="1">
    <location>
        <begin position="144"/>
        <end position="153"/>
    </location>
</feature>
<feature type="compositionally biased region" description="Low complexity" evidence="1">
    <location>
        <begin position="47"/>
        <end position="74"/>
    </location>
</feature>
<reference evidence="3" key="2">
    <citation type="journal article" date="2017" name="Nat. Plants">
        <title>The Aegilops tauschii genome reveals multiple impacts of transposons.</title>
        <authorList>
            <person name="Zhao G."/>
            <person name="Zou C."/>
            <person name="Li K."/>
            <person name="Wang K."/>
            <person name="Li T."/>
            <person name="Gao L."/>
            <person name="Zhang X."/>
            <person name="Wang H."/>
            <person name="Yang Z."/>
            <person name="Liu X."/>
            <person name="Jiang W."/>
            <person name="Mao L."/>
            <person name="Kong X."/>
            <person name="Jiao Y."/>
            <person name="Jia J."/>
        </authorList>
    </citation>
    <scope>NUCLEOTIDE SEQUENCE [LARGE SCALE GENOMIC DNA]</scope>
    <source>
        <strain evidence="3">cv. AL8/78</strain>
    </source>
</reference>
<reference evidence="3" key="1">
    <citation type="journal article" date="2014" name="Science">
        <title>Ancient hybridizations among the ancestral genomes of bread wheat.</title>
        <authorList>
            <consortium name="International Wheat Genome Sequencing Consortium,"/>
            <person name="Marcussen T."/>
            <person name="Sandve S.R."/>
            <person name="Heier L."/>
            <person name="Spannagl M."/>
            <person name="Pfeifer M."/>
            <person name="Jakobsen K.S."/>
            <person name="Wulff B.B."/>
            <person name="Steuernagel B."/>
            <person name="Mayer K.F."/>
            <person name="Olsen O.A."/>
        </authorList>
    </citation>
    <scope>NUCLEOTIDE SEQUENCE [LARGE SCALE GENOMIC DNA]</scope>
    <source>
        <strain evidence="3">cv. AL8/78</strain>
    </source>
</reference>
<feature type="compositionally biased region" description="Low complexity" evidence="1">
    <location>
        <begin position="154"/>
        <end position="170"/>
    </location>
</feature>
<dbReference type="Gramene" id="AET5Gv20166000.8">
    <property type="protein sequence ID" value="AET5Gv20166000.8"/>
    <property type="gene ID" value="AET5Gv20166000"/>
</dbReference>
<feature type="region of interest" description="Disordered" evidence="1">
    <location>
        <begin position="1"/>
        <end position="205"/>
    </location>
</feature>
<name>A0A453JRC1_AEGTS</name>
<sequence length="229" mass="24204">SVTRRGDAEGEGAEGGVERRCGDPGGEGLHGNGRSRPRPQARRHPEAAAAAAAASQGAGDGQQQQQQLQRRPAGGRSGREQLPRHLLPRPARPRHRAPQAHPQRIVALEGRISVHQPDGRGDAEDEEQACRRDHNQEEEERGGGRVQGPGGVAGAAPAGGRRAPALLRPAHGGAPGDRVRVREPEGARHVDQGRGAPPRHRRRPQALRMIAAVSSAVQPVAGQNLLSAR</sequence>
<keyword evidence="3" id="KW-1185">Reference proteome</keyword>
<evidence type="ECO:0000313" key="2">
    <source>
        <dbReference type="EnsemblPlants" id="AET5Gv20166000.8"/>
    </source>
</evidence>
<reference evidence="2" key="4">
    <citation type="submission" date="2019-03" db="UniProtKB">
        <authorList>
            <consortium name="EnsemblPlants"/>
        </authorList>
    </citation>
    <scope>IDENTIFICATION</scope>
</reference>
<reference evidence="2" key="5">
    <citation type="journal article" date="2021" name="G3 (Bethesda)">
        <title>Aegilops tauschii genome assembly Aet v5.0 features greater sequence contiguity and improved annotation.</title>
        <authorList>
            <person name="Wang L."/>
            <person name="Zhu T."/>
            <person name="Rodriguez J.C."/>
            <person name="Deal K.R."/>
            <person name="Dubcovsky J."/>
            <person name="McGuire P.E."/>
            <person name="Lux T."/>
            <person name="Spannagl M."/>
            <person name="Mayer K.F.X."/>
            <person name="Baldrich P."/>
            <person name="Meyers B.C."/>
            <person name="Huo N."/>
            <person name="Gu Y.Q."/>
            <person name="Zhou H."/>
            <person name="Devos K.M."/>
            <person name="Bennetzen J.L."/>
            <person name="Unver T."/>
            <person name="Budak H."/>
            <person name="Gulick P.J."/>
            <person name="Galiba G."/>
            <person name="Kalapos B."/>
            <person name="Nelson D.R."/>
            <person name="Li P."/>
            <person name="You F.M."/>
            <person name="Luo M.C."/>
            <person name="Dvorak J."/>
        </authorList>
    </citation>
    <scope>NUCLEOTIDE SEQUENCE [LARGE SCALE GENOMIC DNA]</scope>
    <source>
        <strain evidence="2">cv. AL8/78</strain>
    </source>
</reference>
<proteinExistence type="predicted"/>
<evidence type="ECO:0000313" key="3">
    <source>
        <dbReference type="Proteomes" id="UP000015105"/>
    </source>
</evidence>
<feature type="compositionally biased region" description="Basic and acidic residues" evidence="1">
    <location>
        <begin position="177"/>
        <end position="192"/>
    </location>
</feature>
<dbReference type="Proteomes" id="UP000015105">
    <property type="component" value="Chromosome 5D"/>
</dbReference>
<evidence type="ECO:0000256" key="1">
    <source>
        <dbReference type="SAM" id="MobiDB-lite"/>
    </source>
</evidence>
<protein>
    <submittedName>
        <fullName evidence="2">Uncharacterized protein</fullName>
    </submittedName>
</protein>
<reference evidence="2" key="3">
    <citation type="journal article" date="2017" name="Nature">
        <title>Genome sequence of the progenitor of the wheat D genome Aegilops tauschii.</title>
        <authorList>
            <person name="Luo M.C."/>
            <person name="Gu Y.Q."/>
            <person name="Puiu D."/>
            <person name="Wang H."/>
            <person name="Twardziok S.O."/>
            <person name="Deal K.R."/>
            <person name="Huo N."/>
            <person name="Zhu T."/>
            <person name="Wang L."/>
            <person name="Wang Y."/>
            <person name="McGuire P.E."/>
            <person name="Liu S."/>
            <person name="Long H."/>
            <person name="Ramasamy R.K."/>
            <person name="Rodriguez J.C."/>
            <person name="Van S.L."/>
            <person name="Yuan L."/>
            <person name="Wang Z."/>
            <person name="Xia Z."/>
            <person name="Xiao L."/>
            <person name="Anderson O.D."/>
            <person name="Ouyang S."/>
            <person name="Liang Y."/>
            <person name="Zimin A.V."/>
            <person name="Pertea G."/>
            <person name="Qi P."/>
            <person name="Bennetzen J.L."/>
            <person name="Dai X."/>
            <person name="Dawson M.W."/>
            <person name="Muller H.G."/>
            <person name="Kugler K."/>
            <person name="Rivarola-Duarte L."/>
            <person name="Spannagl M."/>
            <person name="Mayer K.F.X."/>
            <person name="Lu F.H."/>
            <person name="Bevan M.W."/>
            <person name="Leroy P."/>
            <person name="Li P."/>
            <person name="You F.M."/>
            <person name="Sun Q."/>
            <person name="Liu Z."/>
            <person name="Lyons E."/>
            <person name="Wicker T."/>
            <person name="Salzberg S.L."/>
            <person name="Devos K.M."/>
            <person name="Dvorak J."/>
        </authorList>
    </citation>
    <scope>NUCLEOTIDE SEQUENCE [LARGE SCALE GENOMIC DNA]</scope>
    <source>
        <strain evidence="2">cv. AL8/78</strain>
    </source>
</reference>
<organism evidence="2 3">
    <name type="scientific">Aegilops tauschii subsp. strangulata</name>
    <name type="common">Goatgrass</name>
    <dbReference type="NCBI Taxonomy" id="200361"/>
    <lineage>
        <taxon>Eukaryota</taxon>
        <taxon>Viridiplantae</taxon>
        <taxon>Streptophyta</taxon>
        <taxon>Embryophyta</taxon>
        <taxon>Tracheophyta</taxon>
        <taxon>Spermatophyta</taxon>
        <taxon>Magnoliopsida</taxon>
        <taxon>Liliopsida</taxon>
        <taxon>Poales</taxon>
        <taxon>Poaceae</taxon>
        <taxon>BOP clade</taxon>
        <taxon>Pooideae</taxon>
        <taxon>Triticodae</taxon>
        <taxon>Triticeae</taxon>
        <taxon>Triticinae</taxon>
        <taxon>Aegilops</taxon>
    </lineage>
</organism>
<accession>A0A453JRC1</accession>
<feature type="compositionally biased region" description="Basic and acidic residues" evidence="1">
    <location>
        <begin position="117"/>
        <end position="135"/>
    </location>
</feature>
<feature type="compositionally biased region" description="Basic residues" evidence="1">
    <location>
        <begin position="33"/>
        <end position="42"/>
    </location>
</feature>
<dbReference type="EnsemblPlants" id="AET5Gv20166000.8">
    <property type="protein sequence ID" value="AET5Gv20166000.8"/>
    <property type="gene ID" value="AET5Gv20166000"/>
</dbReference>